<name>A0ABW5GU21_9PSEU</name>
<proteinExistence type="predicted"/>
<reference evidence="2" key="1">
    <citation type="journal article" date="2019" name="Int. J. Syst. Evol. Microbiol.">
        <title>The Global Catalogue of Microorganisms (GCM) 10K type strain sequencing project: providing services to taxonomists for standard genome sequencing and annotation.</title>
        <authorList>
            <consortium name="The Broad Institute Genomics Platform"/>
            <consortium name="The Broad Institute Genome Sequencing Center for Infectious Disease"/>
            <person name="Wu L."/>
            <person name="Ma J."/>
        </authorList>
    </citation>
    <scope>NUCLEOTIDE SEQUENCE [LARGE SCALE GENOMIC DNA]</scope>
    <source>
        <strain evidence="2">CGMCC 4.7643</strain>
    </source>
</reference>
<evidence type="ECO:0000313" key="1">
    <source>
        <dbReference type="EMBL" id="MFD2464027.1"/>
    </source>
</evidence>
<accession>A0ABW5GU21</accession>
<dbReference type="EMBL" id="JBHUKU010000023">
    <property type="protein sequence ID" value="MFD2464027.1"/>
    <property type="molecule type" value="Genomic_DNA"/>
</dbReference>
<protein>
    <submittedName>
        <fullName evidence="1">DUF4034 domain-containing protein</fullName>
    </submittedName>
</protein>
<evidence type="ECO:0000313" key="2">
    <source>
        <dbReference type="Proteomes" id="UP001597419"/>
    </source>
</evidence>
<comment type="caution">
    <text evidence="1">The sequence shown here is derived from an EMBL/GenBank/DDBJ whole genome shotgun (WGS) entry which is preliminary data.</text>
</comment>
<dbReference type="Proteomes" id="UP001597419">
    <property type="component" value="Unassembled WGS sequence"/>
</dbReference>
<dbReference type="RefSeq" id="WP_345396078.1">
    <property type="nucleotide sequence ID" value="NZ_BAABHG010000007.1"/>
</dbReference>
<sequence length="365" mass="40607">MLSLLFKPKERKAVFALMKEAKRRGVSVEDLMDVLTPEELAEFIPPDKKERPVDVTRWGLPADGEITTDRFFVDLALAEADTAARAGDWAPAAELLAEIGTDWDRRAAVVSSLGDAAAHDDTWLKAWQAARPGDPDAAVVHAEGLVGLAWQIRGGYTADQTSREQFTGFFRVLEQAEAATRAATELAPEDPTPWGTMITLARGRQYEHEQFRPLWNELVTRAPLHRAGHIQALQYWCAKWRGSHERMFAFAEESAAKSPSLAVLALQAAHEAEIGDAPAWKTKQVDAALDRLLPWLDEAGARHPAVREDRAYAALALVEAGRHGEAVGQFRKLGTHADGDVWSYYAVPKRKFLTTRYRACRHARR</sequence>
<gene>
    <name evidence="1" type="ORF">ACFSYJ_35795</name>
</gene>
<keyword evidence="2" id="KW-1185">Reference proteome</keyword>
<organism evidence="1 2">
    <name type="scientific">Amycolatopsis samaneae</name>
    <dbReference type="NCBI Taxonomy" id="664691"/>
    <lineage>
        <taxon>Bacteria</taxon>
        <taxon>Bacillati</taxon>
        <taxon>Actinomycetota</taxon>
        <taxon>Actinomycetes</taxon>
        <taxon>Pseudonocardiales</taxon>
        <taxon>Pseudonocardiaceae</taxon>
        <taxon>Amycolatopsis</taxon>
    </lineage>
</organism>